<dbReference type="Pfam" id="PF01656">
    <property type="entry name" value="CbiA"/>
    <property type="match status" value="1"/>
</dbReference>
<reference evidence="2" key="1">
    <citation type="submission" date="2021-01" db="EMBL/GenBank/DDBJ databases">
        <title>Genome sequence of strain Noviherbaspirillum sp. DKR-6.</title>
        <authorList>
            <person name="Chaudhary D.K."/>
        </authorList>
    </citation>
    <scope>NUCLEOTIDE SEQUENCE</scope>
    <source>
        <strain evidence="2">DKR-6</strain>
    </source>
</reference>
<proteinExistence type="predicted"/>
<dbReference type="InterPro" id="IPR002586">
    <property type="entry name" value="CobQ/CobB/MinD/ParA_Nub-bd_dom"/>
</dbReference>
<protein>
    <submittedName>
        <fullName evidence="2">ParA family protein</fullName>
    </submittedName>
</protein>
<dbReference type="AlphaFoldDB" id="A0A934W6Z9"/>
<evidence type="ECO:0000259" key="1">
    <source>
        <dbReference type="Pfam" id="PF01656"/>
    </source>
</evidence>
<dbReference type="PIRSF" id="PIRSF009320">
    <property type="entry name" value="Nuc_binding_HP_1000"/>
    <property type="match status" value="1"/>
</dbReference>
<dbReference type="InterPro" id="IPR050678">
    <property type="entry name" value="DNA_Partitioning_ATPase"/>
</dbReference>
<name>A0A934W6Z9_9BURK</name>
<keyword evidence="3" id="KW-1185">Reference proteome</keyword>
<sequence>MEARTVVVTNRKGGVGKSTISITLAAELAGRGHRVLVCDCDAQQTATGWAAVAPDSKPFPAAVASFSAYGAKLHREIEKQVKNYDYIIVDLPPSADAGTATQSALLVADLAITVVAPSAPDIRASEATRGLIENAKIYNEELIAVVFANKVERTNVSKKLLKELASFGIPVLSSSFAARTAYQVAAYGGTAVSELGKNARAAIQEVKNLADEILGLLEVRNEK</sequence>
<gene>
    <name evidence="2" type="ORF">JJB74_19400</name>
</gene>
<dbReference type="InterPro" id="IPR027417">
    <property type="entry name" value="P-loop_NTPase"/>
</dbReference>
<evidence type="ECO:0000313" key="3">
    <source>
        <dbReference type="Proteomes" id="UP000622890"/>
    </source>
</evidence>
<comment type="caution">
    <text evidence="2">The sequence shown here is derived from an EMBL/GenBank/DDBJ whole genome shotgun (WGS) entry which is preliminary data.</text>
</comment>
<dbReference type="PANTHER" id="PTHR13696:SF96">
    <property type="entry name" value="COBQ_COBB_MIND_PARA NUCLEOTIDE BINDING DOMAIN-CONTAINING PROTEIN"/>
    <property type="match status" value="1"/>
</dbReference>
<evidence type="ECO:0000313" key="2">
    <source>
        <dbReference type="EMBL" id="MBK4736797.1"/>
    </source>
</evidence>
<dbReference type="CDD" id="cd02042">
    <property type="entry name" value="ParAB_family"/>
    <property type="match status" value="1"/>
</dbReference>
<organism evidence="2 3">
    <name type="scientific">Noviherbaspirillum pedocola</name>
    <dbReference type="NCBI Taxonomy" id="2801341"/>
    <lineage>
        <taxon>Bacteria</taxon>
        <taxon>Pseudomonadati</taxon>
        <taxon>Pseudomonadota</taxon>
        <taxon>Betaproteobacteria</taxon>
        <taxon>Burkholderiales</taxon>
        <taxon>Oxalobacteraceae</taxon>
        <taxon>Noviherbaspirillum</taxon>
    </lineage>
</organism>
<dbReference type="PANTHER" id="PTHR13696">
    <property type="entry name" value="P-LOOP CONTAINING NUCLEOSIDE TRIPHOSPHATE HYDROLASE"/>
    <property type="match status" value="1"/>
</dbReference>
<dbReference type="EMBL" id="JAEPBG010000009">
    <property type="protein sequence ID" value="MBK4736797.1"/>
    <property type="molecule type" value="Genomic_DNA"/>
</dbReference>
<dbReference type="Proteomes" id="UP000622890">
    <property type="component" value="Unassembled WGS sequence"/>
</dbReference>
<dbReference type="Gene3D" id="3.40.50.300">
    <property type="entry name" value="P-loop containing nucleotide triphosphate hydrolases"/>
    <property type="match status" value="1"/>
</dbReference>
<dbReference type="SUPFAM" id="SSF52540">
    <property type="entry name" value="P-loop containing nucleoside triphosphate hydrolases"/>
    <property type="match status" value="1"/>
</dbReference>
<accession>A0A934W6Z9</accession>
<feature type="domain" description="CobQ/CobB/MinD/ParA nucleotide binding" evidence="1">
    <location>
        <begin position="6"/>
        <end position="173"/>
    </location>
</feature>
<dbReference type="RefSeq" id="WP_200594597.1">
    <property type="nucleotide sequence ID" value="NZ_JAEPBG010000009.1"/>
</dbReference>